<proteinExistence type="predicted"/>
<sequence>MLVPSPADAGHGSSAPILRFPTQHVPGAMSRFLSILFVLLLLVIAGGMVFLASWDLPAPSKTVEKVLPDERFPR</sequence>
<evidence type="ECO:0000313" key="2">
    <source>
        <dbReference type="EMBL" id="PGH54822.1"/>
    </source>
</evidence>
<dbReference type="AlphaFoldDB" id="A0A2B8BBS9"/>
<keyword evidence="1" id="KW-0812">Transmembrane</keyword>
<keyword evidence="1" id="KW-0472">Membrane</keyword>
<evidence type="ECO:0000256" key="1">
    <source>
        <dbReference type="SAM" id="Phobius"/>
    </source>
</evidence>
<protein>
    <submittedName>
        <fullName evidence="2">Uncharacterized protein</fullName>
    </submittedName>
</protein>
<feature type="transmembrane region" description="Helical" evidence="1">
    <location>
        <begin position="32"/>
        <end position="54"/>
    </location>
</feature>
<evidence type="ECO:0000313" key="3">
    <source>
        <dbReference type="Proteomes" id="UP000225379"/>
    </source>
</evidence>
<accession>A0A2B8BBS9</accession>
<keyword evidence="3" id="KW-1185">Reference proteome</keyword>
<dbReference type="EMBL" id="PDKW01000043">
    <property type="protein sequence ID" value="PGH54822.1"/>
    <property type="molecule type" value="Genomic_DNA"/>
</dbReference>
<dbReference type="OrthoDB" id="7307693at2"/>
<name>A0A2B8BBS9_9PROT</name>
<comment type="caution">
    <text evidence="2">The sequence shown here is derived from an EMBL/GenBank/DDBJ whole genome shotgun (WGS) entry which is preliminary data.</text>
</comment>
<gene>
    <name evidence="2" type="ORF">CRT60_34375</name>
</gene>
<dbReference type="Proteomes" id="UP000225379">
    <property type="component" value="Unassembled WGS sequence"/>
</dbReference>
<organism evidence="2 3">
    <name type="scientific">Azospirillum palustre</name>
    <dbReference type="NCBI Taxonomy" id="2044885"/>
    <lineage>
        <taxon>Bacteria</taxon>
        <taxon>Pseudomonadati</taxon>
        <taxon>Pseudomonadota</taxon>
        <taxon>Alphaproteobacteria</taxon>
        <taxon>Rhodospirillales</taxon>
        <taxon>Azospirillaceae</taxon>
        <taxon>Azospirillum</taxon>
    </lineage>
</organism>
<reference evidence="3" key="1">
    <citation type="submission" date="2017-10" db="EMBL/GenBank/DDBJ databases">
        <authorList>
            <person name="Kravchenko I.K."/>
            <person name="Grouzdev D.S."/>
        </authorList>
    </citation>
    <scope>NUCLEOTIDE SEQUENCE [LARGE SCALE GENOMIC DNA]</scope>
    <source>
        <strain evidence="3">B2</strain>
    </source>
</reference>
<keyword evidence="1" id="KW-1133">Transmembrane helix</keyword>